<dbReference type="Proteomes" id="UP000664132">
    <property type="component" value="Unassembled WGS sequence"/>
</dbReference>
<comment type="caution">
    <text evidence="4">The sequence shown here is derived from an EMBL/GenBank/DDBJ whole genome shotgun (WGS) entry which is preliminary data.</text>
</comment>
<dbReference type="Gene3D" id="3.40.50.1820">
    <property type="entry name" value="alpha/beta hydrolase"/>
    <property type="match status" value="1"/>
</dbReference>
<dbReference type="PANTHER" id="PTHR48081:SF33">
    <property type="entry name" value="KYNURENINE FORMAMIDASE"/>
    <property type="match status" value="1"/>
</dbReference>
<gene>
    <name evidence="4" type="ORF">IFR04_010913</name>
</gene>
<dbReference type="EMBL" id="JAFJYH010000202">
    <property type="protein sequence ID" value="KAG4415963.1"/>
    <property type="molecule type" value="Genomic_DNA"/>
</dbReference>
<dbReference type="PANTHER" id="PTHR48081">
    <property type="entry name" value="AB HYDROLASE SUPERFAMILY PROTEIN C4A8.06C"/>
    <property type="match status" value="1"/>
</dbReference>
<accession>A0A8H7W895</accession>
<evidence type="ECO:0000256" key="2">
    <source>
        <dbReference type="SAM" id="MobiDB-lite"/>
    </source>
</evidence>
<evidence type="ECO:0000259" key="3">
    <source>
        <dbReference type="Pfam" id="PF00135"/>
    </source>
</evidence>
<dbReference type="InterPro" id="IPR050300">
    <property type="entry name" value="GDXG_lipolytic_enzyme"/>
</dbReference>
<feature type="region of interest" description="Disordered" evidence="2">
    <location>
        <begin position="323"/>
        <end position="348"/>
    </location>
</feature>
<evidence type="ECO:0000313" key="5">
    <source>
        <dbReference type="Proteomes" id="UP000664132"/>
    </source>
</evidence>
<organism evidence="4 5">
    <name type="scientific">Cadophora malorum</name>
    <dbReference type="NCBI Taxonomy" id="108018"/>
    <lineage>
        <taxon>Eukaryota</taxon>
        <taxon>Fungi</taxon>
        <taxon>Dikarya</taxon>
        <taxon>Ascomycota</taxon>
        <taxon>Pezizomycotina</taxon>
        <taxon>Leotiomycetes</taxon>
        <taxon>Helotiales</taxon>
        <taxon>Ploettnerulaceae</taxon>
        <taxon>Cadophora</taxon>
    </lineage>
</organism>
<dbReference type="AlphaFoldDB" id="A0A8H7W895"/>
<dbReference type="InterPro" id="IPR002018">
    <property type="entry name" value="CarbesteraseB"/>
</dbReference>
<sequence length="387" mass="42288">MSTSSDLETARTALTTSIQKWGKKFNGETNTEMIELISKVHELEGSDYSNVKVEKGIKYGEDERQRLDIYYPKDATPESKLPVVVFFHGGGMVFGDTDVTPLFHSNIGISPSSTSLPLSFPHAQSRNFLANNSTILINATYRLLPLAAHPSGAIDASLAIAWAVKNSPEYGGSPSSSLTIVGHSAGGSCIGTALWGGFLSEDPLVLTKQGEGTKGKRDEDENGEWREIIASSTFIFLSAGLWYDVDNPPTSINMPKYHRTDDKEKIRREMPVALFREAAEGMKKEGGGKGWTGPRMKFFLGEWEFEEIIRGTEGCEEVWEEAFGGEGEAEGEGSEDEGDEGDEGEGGLDFEMVWGENHVSYVYGIGTECSWIGERLLEIVKGGKGKE</sequence>
<name>A0A8H7W895_9HELO</name>
<keyword evidence="1" id="KW-0378">Hydrolase</keyword>
<dbReference type="OrthoDB" id="433474at2759"/>
<feature type="domain" description="Carboxylesterase type B" evidence="3">
    <location>
        <begin position="66"/>
        <end position="191"/>
    </location>
</feature>
<keyword evidence="5" id="KW-1185">Reference proteome</keyword>
<dbReference type="GO" id="GO:0016787">
    <property type="term" value="F:hydrolase activity"/>
    <property type="evidence" value="ECO:0007669"/>
    <property type="project" value="UniProtKB-KW"/>
</dbReference>
<evidence type="ECO:0000313" key="4">
    <source>
        <dbReference type="EMBL" id="KAG4415963.1"/>
    </source>
</evidence>
<dbReference type="SUPFAM" id="SSF53474">
    <property type="entry name" value="alpha/beta-Hydrolases"/>
    <property type="match status" value="1"/>
</dbReference>
<reference evidence="4" key="1">
    <citation type="submission" date="2021-02" db="EMBL/GenBank/DDBJ databases">
        <title>Genome sequence Cadophora malorum strain M34.</title>
        <authorList>
            <person name="Stefanovic E."/>
            <person name="Vu D."/>
            <person name="Scully C."/>
            <person name="Dijksterhuis J."/>
            <person name="Roader J."/>
            <person name="Houbraken J."/>
        </authorList>
    </citation>
    <scope>NUCLEOTIDE SEQUENCE</scope>
    <source>
        <strain evidence="4">M34</strain>
    </source>
</reference>
<dbReference type="Pfam" id="PF00135">
    <property type="entry name" value="COesterase"/>
    <property type="match status" value="1"/>
</dbReference>
<proteinExistence type="predicted"/>
<evidence type="ECO:0000256" key="1">
    <source>
        <dbReference type="ARBA" id="ARBA00022801"/>
    </source>
</evidence>
<dbReference type="InterPro" id="IPR029058">
    <property type="entry name" value="AB_hydrolase_fold"/>
</dbReference>
<feature type="compositionally biased region" description="Acidic residues" evidence="2">
    <location>
        <begin position="327"/>
        <end position="348"/>
    </location>
</feature>
<protein>
    <recommendedName>
        <fullName evidence="3">Carboxylesterase type B domain-containing protein</fullName>
    </recommendedName>
</protein>